<name>A0A645B5I9_9ZZZZ</name>
<proteinExistence type="predicted"/>
<sequence>MTMENVSLWLKDLLHDTRSGPVNIGLIQQLVAETFGISTEDLISPKRTADLALARQVAMYLARNRTGESLQQIGYAFNKKDHTTVIHACKKIEELLKNDLRVRSFVDNVVSKL</sequence>
<gene>
    <name evidence="2" type="primary">dnaA_52</name>
    <name evidence="2" type="ORF">SDC9_107519</name>
</gene>
<reference evidence="2" key="1">
    <citation type="submission" date="2019-08" db="EMBL/GenBank/DDBJ databases">
        <authorList>
            <person name="Kucharzyk K."/>
            <person name="Murdoch R.W."/>
            <person name="Higgins S."/>
            <person name="Loffler F."/>
        </authorList>
    </citation>
    <scope>NUCLEOTIDE SEQUENCE</scope>
</reference>
<dbReference type="SMART" id="SM00760">
    <property type="entry name" value="Bac_DnaA_C"/>
    <property type="match status" value="1"/>
</dbReference>
<dbReference type="PANTHER" id="PTHR30050:SF2">
    <property type="entry name" value="CHROMOSOMAL REPLICATION INITIATOR PROTEIN DNAA"/>
    <property type="match status" value="1"/>
</dbReference>
<dbReference type="GO" id="GO:0003688">
    <property type="term" value="F:DNA replication origin binding"/>
    <property type="evidence" value="ECO:0007669"/>
    <property type="project" value="InterPro"/>
</dbReference>
<dbReference type="SUPFAM" id="SSF48295">
    <property type="entry name" value="TrpR-like"/>
    <property type="match status" value="1"/>
</dbReference>
<feature type="domain" description="Chromosomal replication initiator DnaA C-terminal" evidence="1">
    <location>
        <begin position="23"/>
        <end position="92"/>
    </location>
</feature>
<dbReference type="AlphaFoldDB" id="A0A645B5I9"/>
<evidence type="ECO:0000313" key="2">
    <source>
        <dbReference type="EMBL" id="MPM60667.1"/>
    </source>
</evidence>
<dbReference type="GO" id="GO:0005524">
    <property type="term" value="F:ATP binding"/>
    <property type="evidence" value="ECO:0007669"/>
    <property type="project" value="InterPro"/>
</dbReference>
<dbReference type="InterPro" id="IPR018312">
    <property type="entry name" value="Chromosome_initiator_DnaA_CS"/>
</dbReference>
<accession>A0A645B5I9</accession>
<organism evidence="2">
    <name type="scientific">bioreactor metagenome</name>
    <dbReference type="NCBI Taxonomy" id="1076179"/>
    <lineage>
        <taxon>unclassified sequences</taxon>
        <taxon>metagenomes</taxon>
        <taxon>ecological metagenomes</taxon>
    </lineage>
</organism>
<dbReference type="Pfam" id="PF08299">
    <property type="entry name" value="Bac_DnaA_C"/>
    <property type="match status" value="1"/>
</dbReference>
<dbReference type="EMBL" id="VSSQ01017917">
    <property type="protein sequence ID" value="MPM60667.1"/>
    <property type="molecule type" value="Genomic_DNA"/>
</dbReference>
<dbReference type="PANTHER" id="PTHR30050">
    <property type="entry name" value="CHROMOSOMAL REPLICATION INITIATOR PROTEIN DNAA"/>
    <property type="match status" value="1"/>
</dbReference>
<dbReference type="InterPro" id="IPR010921">
    <property type="entry name" value="Trp_repressor/repl_initiator"/>
</dbReference>
<dbReference type="CDD" id="cd06571">
    <property type="entry name" value="Bac_DnaA_C"/>
    <property type="match status" value="1"/>
</dbReference>
<dbReference type="GO" id="GO:0006275">
    <property type="term" value="P:regulation of DNA replication"/>
    <property type="evidence" value="ECO:0007669"/>
    <property type="project" value="InterPro"/>
</dbReference>
<comment type="caution">
    <text evidence="2">The sequence shown here is derived from an EMBL/GenBank/DDBJ whole genome shotgun (WGS) entry which is preliminary data.</text>
</comment>
<dbReference type="PROSITE" id="PS01008">
    <property type="entry name" value="DNAA"/>
    <property type="match status" value="1"/>
</dbReference>
<dbReference type="InterPro" id="IPR013159">
    <property type="entry name" value="DnaA_C"/>
</dbReference>
<protein>
    <submittedName>
        <fullName evidence="2">Chromosomal replication initiator protein DnaA</fullName>
    </submittedName>
</protein>
<dbReference type="GO" id="GO:0005886">
    <property type="term" value="C:plasma membrane"/>
    <property type="evidence" value="ECO:0007669"/>
    <property type="project" value="TreeGrafter"/>
</dbReference>
<evidence type="ECO:0000259" key="1">
    <source>
        <dbReference type="SMART" id="SM00760"/>
    </source>
</evidence>
<dbReference type="GO" id="GO:0006270">
    <property type="term" value="P:DNA replication initiation"/>
    <property type="evidence" value="ECO:0007669"/>
    <property type="project" value="InterPro"/>
</dbReference>
<dbReference type="Gene3D" id="1.10.1750.10">
    <property type="match status" value="1"/>
</dbReference>